<dbReference type="Proteomes" id="UP000692954">
    <property type="component" value="Unassembled WGS sequence"/>
</dbReference>
<feature type="region of interest" description="Disordered" evidence="7">
    <location>
        <begin position="68"/>
        <end position="160"/>
    </location>
</feature>
<evidence type="ECO:0000256" key="2">
    <source>
        <dbReference type="ARBA" id="ARBA00022664"/>
    </source>
</evidence>
<evidence type="ECO:0000313" key="9">
    <source>
        <dbReference type="EMBL" id="CAD8123487.1"/>
    </source>
</evidence>
<evidence type="ECO:0000256" key="3">
    <source>
        <dbReference type="ARBA" id="ARBA00022884"/>
    </source>
</evidence>
<evidence type="ECO:0000256" key="4">
    <source>
        <dbReference type="ARBA" id="ARBA00023187"/>
    </source>
</evidence>
<keyword evidence="3 6" id="KW-0694">RNA-binding</keyword>
<feature type="compositionally biased region" description="Basic residues" evidence="7">
    <location>
        <begin position="108"/>
        <end position="130"/>
    </location>
</feature>
<keyword evidence="4" id="KW-0508">mRNA splicing</keyword>
<comment type="subcellular location">
    <subcellularLocation>
        <location evidence="1">Nucleus</location>
    </subcellularLocation>
</comment>
<comment type="caution">
    <text evidence="9">The sequence shown here is derived from an EMBL/GenBank/DDBJ whole genome shotgun (WGS) entry which is preliminary data.</text>
</comment>
<gene>
    <name evidence="9" type="ORF">PSON_ATCC_30995.1.T1450033</name>
</gene>
<keyword evidence="10" id="KW-1185">Reference proteome</keyword>
<dbReference type="GO" id="GO:0003723">
    <property type="term" value="F:RNA binding"/>
    <property type="evidence" value="ECO:0007669"/>
    <property type="project" value="UniProtKB-UniRule"/>
</dbReference>
<dbReference type="Pfam" id="PF00076">
    <property type="entry name" value="RRM_1"/>
    <property type="match status" value="1"/>
</dbReference>
<reference evidence="9" key="1">
    <citation type="submission" date="2021-01" db="EMBL/GenBank/DDBJ databases">
        <authorList>
            <consortium name="Genoscope - CEA"/>
            <person name="William W."/>
        </authorList>
    </citation>
    <scope>NUCLEOTIDE SEQUENCE</scope>
</reference>
<name>A0A8S1R7H2_9CILI</name>
<keyword evidence="2" id="KW-0507">mRNA processing</keyword>
<evidence type="ECO:0000313" key="10">
    <source>
        <dbReference type="Proteomes" id="UP000692954"/>
    </source>
</evidence>
<feature type="compositionally biased region" description="Basic and acidic residues" evidence="7">
    <location>
        <begin position="84"/>
        <end position="107"/>
    </location>
</feature>
<dbReference type="GO" id="GO:0005634">
    <property type="term" value="C:nucleus"/>
    <property type="evidence" value="ECO:0007669"/>
    <property type="project" value="UniProtKB-SubCell"/>
</dbReference>
<evidence type="ECO:0000256" key="1">
    <source>
        <dbReference type="ARBA" id="ARBA00004123"/>
    </source>
</evidence>
<proteinExistence type="predicted"/>
<dbReference type="SMART" id="SM00360">
    <property type="entry name" value="RRM"/>
    <property type="match status" value="1"/>
</dbReference>
<dbReference type="AlphaFoldDB" id="A0A8S1R7H2"/>
<dbReference type="InterPro" id="IPR051106">
    <property type="entry name" value="RNA-bind/splicing_reg"/>
</dbReference>
<accession>A0A8S1R7H2</accession>
<dbReference type="EMBL" id="CAJJDN010000145">
    <property type="protein sequence ID" value="CAD8123487.1"/>
    <property type="molecule type" value="Genomic_DNA"/>
</dbReference>
<feature type="domain" description="RRM" evidence="8">
    <location>
        <begin position="6"/>
        <end position="80"/>
    </location>
</feature>
<dbReference type="CDD" id="cd00590">
    <property type="entry name" value="RRM_SF"/>
    <property type="match status" value="1"/>
</dbReference>
<dbReference type="InterPro" id="IPR000504">
    <property type="entry name" value="RRM_dom"/>
</dbReference>
<dbReference type="GO" id="GO:0008380">
    <property type="term" value="P:RNA splicing"/>
    <property type="evidence" value="ECO:0007669"/>
    <property type="project" value="UniProtKB-KW"/>
</dbReference>
<dbReference type="OrthoDB" id="432413at2759"/>
<organism evidence="9 10">
    <name type="scientific">Paramecium sonneborni</name>
    <dbReference type="NCBI Taxonomy" id="65129"/>
    <lineage>
        <taxon>Eukaryota</taxon>
        <taxon>Sar</taxon>
        <taxon>Alveolata</taxon>
        <taxon>Ciliophora</taxon>
        <taxon>Intramacronucleata</taxon>
        <taxon>Oligohymenophorea</taxon>
        <taxon>Peniculida</taxon>
        <taxon>Parameciidae</taxon>
        <taxon>Paramecium</taxon>
    </lineage>
</organism>
<evidence type="ECO:0000259" key="8">
    <source>
        <dbReference type="PROSITE" id="PS50102"/>
    </source>
</evidence>
<evidence type="ECO:0000256" key="6">
    <source>
        <dbReference type="PROSITE-ProRule" id="PRU00176"/>
    </source>
</evidence>
<evidence type="ECO:0000256" key="5">
    <source>
        <dbReference type="ARBA" id="ARBA00023242"/>
    </source>
</evidence>
<protein>
    <recommendedName>
        <fullName evidence="8">RRM domain-containing protein</fullName>
    </recommendedName>
</protein>
<dbReference type="PANTHER" id="PTHR48028:SF4">
    <property type="entry name" value="SC35-LIKE SPLICING FACTOR"/>
    <property type="match status" value="1"/>
</dbReference>
<dbReference type="PROSITE" id="PS50102">
    <property type="entry name" value="RRM"/>
    <property type="match status" value="1"/>
</dbReference>
<sequence>MSEPKKKLWIGNLAYKVQKDDLEELFKQYGQITEIKVLDKGPHVYAFVEFEKVEKAIEAFNSLQGRELKGQAMKIEYASGRKRSTNDRDKDRGRGGNDKYRKRDSNYKRRSRSRSNDRHKKKSKSNKRHSSSSESSRRNKQYNNKKQPVRSPPSDDDLSN</sequence>
<dbReference type="PANTHER" id="PTHR48028">
    <property type="entry name" value="GLYCINE-RICH RNA-BINDING PROTEIN RZ1A"/>
    <property type="match status" value="1"/>
</dbReference>
<dbReference type="GO" id="GO:0006397">
    <property type="term" value="P:mRNA processing"/>
    <property type="evidence" value="ECO:0007669"/>
    <property type="project" value="UniProtKB-KW"/>
</dbReference>
<evidence type="ECO:0000256" key="7">
    <source>
        <dbReference type="SAM" id="MobiDB-lite"/>
    </source>
</evidence>
<keyword evidence="5" id="KW-0539">Nucleus</keyword>